<feature type="region of interest" description="Disordered" evidence="1">
    <location>
        <begin position="1393"/>
        <end position="1413"/>
    </location>
</feature>
<feature type="compositionally biased region" description="Basic and acidic residues" evidence="1">
    <location>
        <begin position="28"/>
        <end position="42"/>
    </location>
</feature>
<reference evidence="5" key="1">
    <citation type="submission" date="2025-08" db="UniProtKB">
        <authorList>
            <consortium name="RefSeq"/>
        </authorList>
    </citation>
    <scope>IDENTIFICATION</scope>
    <source>
        <tissue evidence="5">Sperm</tissue>
    </source>
</reference>
<feature type="region of interest" description="Disordered" evidence="1">
    <location>
        <begin position="3577"/>
        <end position="3612"/>
    </location>
</feature>
<feature type="domain" description="PiggyBac transposable element-derived protein" evidence="3">
    <location>
        <begin position="123"/>
        <end position="478"/>
    </location>
</feature>
<dbReference type="InterPro" id="IPR029526">
    <property type="entry name" value="PGBD"/>
</dbReference>
<feature type="compositionally biased region" description="Low complexity" evidence="1">
    <location>
        <begin position="1308"/>
        <end position="1320"/>
    </location>
</feature>
<feature type="compositionally biased region" description="Basic and acidic residues" evidence="1">
    <location>
        <begin position="1205"/>
        <end position="1218"/>
    </location>
</feature>
<feature type="compositionally biased region" description="Basic and acidic residues" evidence="1">
    <location>
        <begin position="2773"/>
        <end position="2786"/>
    </location>
</feature>
<dbReference type="RefSeq" id="XP_032821135.1">
    <property type="nucleotide sequence ID" value="XM_032965244.1"/>
</dbReference>
<feature type="compositionally biased region" description="Basic and acidic residues" evidence="1">
    <location>
        <begin position="3237"/>
        <end position="3251"/>
    </location>
</feature>
<dbReference type="PANTHER" id="PTHR46599:SF2">
    <property type="entry name" value="PIGGYBAC TRANSPOSABLE ELEMENT-DERIVED PROTEIN 4-LIKE"/>
    <property type="match status" value="1"/>
</dbReference>
<feature type="compositionally biased region" description="Low complexity" evidence="1">
    <location>
        <begin position="1982"/>
        <end position="1991"/>
    </location>
</feature>
<dbReference type="PANTHER" id="PTHR46599">
    <property type="entry name" value="PIGGYBAC TRANSPOSABLE ELEMENT-DERIVED PROTEIN 4"/>
    <property type="match status" value="1"/>
</dbReference>
<feature type="region of interest" description="Disordered" evidence="1">
    <location>
        <begin position="1489"/>
        <end position="1557"/>
    </location>
</feature>
<feature type="compositionally biased region" description="Acidic residues" evidence="1">
    <location>
        <begin position="3437"/>
        <end position="3453"/>
    </location>
</feature>
<feature type="region of interest" description="Disordered" evidence="1">
    <location>
        <begin position="2403"/>
        <end position="2424"/>
    </location>
</feature>
<feature type="compositionally biased region" description="Polar residues" evidence="1">
    <location>
        <begin position="1645"/>
        <end position="1654"/>
    </location>
</feature>
<feature type="compositionally biased region" description="Basic and acidic residues" evidence="1">
    <location>
        <begin position="2248"/>
        <end position="2257"/>
    </location>
</feature>
<feature type="compositionally biased region" description="Basic residues" evidence="1">
    <location>
        <begin position="748"/>
        <end position="762"/>
    </location>
</feature>
<dbReference type="Proteomes" id="UP001318040">
    <property type="component" value="Chromosome 2"/>
</dbReference>
<feature type="region of interest" description="Disordered" evidence="1">
    <location>
        <begin position="599"/>
        <end position="625"/>
    </location>
</feature>
<dbReference type="InterPro" id="IPR011049">
    <property type="entry name" value="Serralysin-like_metalloprot_C"/>
</dbReference>
<feature type="compositionally biased region" description="Polar residues" evidence="1">
    <location>
        <begin position="2035"/>
        <end position="2051"/>
    </location>
</feature>
<feature type="region of interest" description="Disordered" evidence="1">
    <location>
        <begin position="19"/>
        <end position="64"/>
    </location>
</feature>
<feature type="compositionally biased region" description="Basic and acidic residues" evidence="1">
    <location>
        <begin position="3454"/>
        <end position="3465"/>
    </location>
</feature>
<organism evidence="4 5">
    <name type="scientific">Petromyzon marinus</name>
    <name type="common">Sea lamprey</name>
    <dbReference type="NCBI Taxonomy" id="7757"/>
    <lineage>
        <taxon>Eukaryota</taxon>
        <taxon>Metazoa</taxon>
        <taxon>Chordata</taxon>
        <taxon>Craniata</taxon>
        <taxon>Vertebrata</taxon>
        <taxon>Cyclostomata</taxon>
        <taxon>Hyperoartia</taxon>
        <taxon>Petromyzontiformes</taxon>
        <taxon>Petromyzontidae</taxon>
        <taxon>Petromyzon</taxon>
    </lineage>
</organism>
<feature type="compositionally biased region" description="Basic and acidic residues" evidence="1">
    <location>
        <begin position="3409"/>
        <end position="3420"/>
    </location>
</feature>
<feature type="compositionally biased region" description="Polar residues" evidence="1">
    <location>
        <begin position="2409"/>
        <end position="2419"/>
    </location>
</feature>
<feature type="compositionally biased region" description="Polar residues" evidence="1">
    <location>
        <begin position="2101"/>
        <end position="2113"/>
    </location>
</feature>
<feature type="region of interest" description="Disordered" evidence="1">
    <location>
        <begin position="1277"/>
        <end position="1320"/>
    </location>
</feature>
<feature type="region of interest" description="Disordered" evidence="1">
    <location>
        <begin position="2452"/>
        <end position="2483"/>
    </location>
</feature>
<protein>
    <submittedName>
        <fullName evidence="5">Uncharacterized protein LOC116948512 isoform X1</fullName>
    </submittedName>
</protein>
<feature type="region of interest" description="Disordered" evidence="1">
    <location>
        <begin position="1131"/>
        <end position="1167"/>
    </location>
</feature>
<dbReference type="Gene3D" id="2.150.10.10">
    <property type="entry name" value="Serralysin-like metalloprotease, C-terminal"/>
    <property type="match status" value="3"/>
</dbReference>
<feature type="compositionally biased region" description="Polar residues" evidence="1">
    <location>
        <begin position="1489"/>
        <end position="1510"/>
    </location>
</feature>
<gene>
    <name evidence="5" type="primary">LOC116948512</name>
</gene>
<feature type="domain" description="PiggyBac transposable element-derived protein 4 C-terminal zinc-finger" evidence="2">
    <location>
        <begin position="537"/>
        <end position="588"/>
    </location>
</feature>
<accession>A0AAJ7X4N3</accession>
<proteinExistence type="predicted"/>
<feature type="compositionally biased region" description="Basic and acidic residues" evidence="1">
    <location>
        <begin position="1524"/>
        <end position="1547"/>
    </location>
</feature>
<evidence type="ECO:0000259" key="3">
    <source>
        <dbReference type="Pfam" id="PF13843"/>
    </source>
</evidence>
<feature type="region of interest" description="Disordered" evidence="1">
    <location>
        <begin position="982"/>
        <end position="1005"/>
    </location>
</feature>
<feature type="compositionally biased region" description="Polar residues" evidence="1">
    <location>
        <begin position="1219"/>
        <end position="1231"/>
    </location>
</feature>
<name>A0AAJ7X4N3_PETMA</name>
<feature type="region of interest" description="Disordered" evidence="1">
    <location>
        <begin position="2188"/>
        <end position="2287"/>
    </location>
</feature>
<feature type="compositionally biased region" description="Basic residues" evidence="1">
    <location>
        <begin position="846"/>
        <end position="862"/>
    </location>
</feature>
<dbReference type="KEGG" id="pmrn:116948512"/>
<evidence type="ECO:0000259" key="2">
    <source>
        <dbReference type="Pfam" id="PF13842"/>
    </source>
</evidence>
<feature type="region of interest" description="Disordered" evidence="1">
    <location>
        <begin position="1205"/>
        <end position="1245"/>
    </location>
</feature>
<feature type="region of interest" description="Disordered" evidence="1">
    <location>
        <begin position="1610"/>
        <end position="1707"/>
    </location>
</feature>
<feature type="region of interest" description="Disordered" evidence="1">
    <location>
        <begin position="646"/>
        <end position="717"/>
    </location>
</feature>
<feature type="region of interest" description="Disordered" evidence="1">
    <location>
        <begin position="1789"/>
        <end position="1809"/>
    </location>
</feature>
<feature type="region of interest" description="Disordered" evidence="1">
    <location>
        <begin position="1971"/>
        <end position="1991"/>
    </location>
</feature>
<dbReference type="Pfam" id="PF13842">
    <property type="entry name" value="zf-Tnp_2"/>
    <property type="match status" value="1"/>
</dbReference>
<feature type="compositionally biased region" description="Low complexity" evidence="1">
    <location>
        <begin position="656"/>
        <end position="672"/>
    </location>
</feature>
<feature type="region of interest" description="Disordered" evidence="1">
    <location>
        <begin position="2011"/>
        <end position="2128"/>
    </location>
</feature>
<sequence>MMEFYVDDFENYEHLGHFYTEGDVEGPEGDRADEGADRRHGQNSESESDIDVLDPDPVAGEGDDDHNVVQEEAAAALDMSQEGCCVEAENQQNLRWSQGLSDVRIREFSQSSGPQHSLPLDATPLDYFLLLWPESLFETITEETNRYAEQRMAAAKKKDPYWVPTAVNEIKAFFALAIMMGIKNLPRLYCYWAGNVALRCDWISGTMSHSRYVKINQYLHVRNNKSVPRVDRRDYDPIFKVRNVVETVRENFGRYYYPHCEVAVDEGMIPFKGRLFFKQHMPAKPTKWGVKVWELCESETGYCLNFDIYTGRNRKAGPTHGLGHQVVMSLTQPYWHRNHHVYFDRFFSSPRLLEDMLKCSLYGCSTININRVGLPDEAKQLKLRNKGDVEFFQKGNLVLTVWRDKRVVVMLTSNSEGKMLTLPDGRLKPDAIMKYNKYMGGVDRSDQYRSYYHVGRTSKKWWRYIIWFLVNLSIVNAWLLYRESKHDPPPPKGYDHFQFRIELAEQLRAGFSGRCQTKGRKPKHDRSECYAEAIGAHKLVRIPNRKRVCRECSQNGRKTRSGRQIQTSFRCGICDLPLCRARCFREYHKSIAADAAIVEDVGGEDKEDEEDEEREEGGEGEVEEADVEIVSVNGPNVASAACLGDQEVSQSPAPREPSFSAEASSTSEAAEVAGDRREVGVGTQEPSLVDPQSQASAQPANPVCSGSTEGVSGVAVCGTSTEDDDLVIIVESSTPPPVLPNFQEKRAIVKIKTRKRQRKAKSKSGPMTKKDVSTSTSVDASEGILTRGTGQATSAPAGPDGRDSSAEAAARANEIIVIDLTDEEEESDSLQQQLLPPAHPLVPASKCKKKKKKRPKKRRSKNRNAGEHKKKATDSSTKKRKTAIKEKVAVSSQRKGAPRACKAAGIGVYQDKVNCSGRSTPRAHKQAPDAVIIDLTGEDEVAPESSVDMADSTLPLARLGDTDGAQVMMEAADKRKENNIPVAVDGDVSPKEEPADQSLSKGVPSAVCHQPQEDVTRGEDESEAVVCLISDDAIPLGGAGHVYPQQRHVTSAALRADEDPTRQAEGTAATDFNIKAERGDVGTATAFHPENASAEMERTKMVLREGSGDKSADEDVNTHRPEEAVVKDVAKDGAPQKSGEEITVPQPTAKLEKTDARTPASDLLHSPPTVLVPGVDVTGTVAINPTEDPVLVSIGGTLLSVAGSRRDISKDTTREHAEQSQMARPTESNNPHRGADPKGATDESDIVDRCRLMTSTQCEASARADVGDGRVRDTRLCETQSRQGKRAPCNAAEETASAKDVGNIGDLTSSSCSTSSSTSLPSSSSFIDVISTTTTWTPSGIQNISDRMGTANLWRTTHTHTQNCVCFNPRALDDSVEVATDSNQEEHKITGVSENDVMTDADQPKKPTAPEKDKPHYIDEYIETLSPMKIDNEVILSPIETMRSTNATVSSGHCTKTTHLNQSHGEWKEYSNVTVDDILSNLRGKVNKTGNASDTNDTAHAGTGTASVGNWSRGGDTDVSSQVSDKEEIWRIDKQHIDKPSPTDVDNKVTSSQGSNVDLVKTVHTMKPPHDETKLDMTPIYIDDDDDDETVSSPFTDTTVIPVNKGNAKNAANTTGSAVRKGCATDAGESEKHKCPQRNIPGYQESATDGQDPNTRGAKRSYNVREEDVGVIYIDDDDDDDNSSVSFAEVSSSKRIDNAATGETGQDESRKLFHMHNGDTDCRNRKGREINVDKLVNTRKGVNPQIEVSDRAESCDIRREKHPRLDDTIQIGETGKDALVAQDRADDDALAPDMDNHDDAPPDPSSASDVNIAASAEMRRVSETADGMGAGEIQRFDNTITIEGVIDAGDETSESPDEGDAGEHRIMDNNAQRVGTQEENHRLFDEAAVNMFSSSSSVINISTMPTTTSCIAPSAADDKGSENVRKSTNADITNICNAQNKTNTTRAGAYQKDQASSGIVEDTQISIARYSAGRPQPKSAVLSPSSLSSSLIDISSTSTIDSTMMTRMTDDRGAGYFRKTGSATTGGRCHDAKDAQNTMARAAHSTGQGRASSGLADDTTRPESDNDGVQVSRTREEHSHHRRDEETPVSPTEGNRDEDSSLLSATEISVDSANKSKHVRGRAFEEDVGDKWKKTGAITDETRFAVMGATIGVDKAVDSNLWGRGISMNARAAEDDSPRQVVTASELCRDAGRHGSTVFGGDSPSPDGDKNTRDGSSPEQERMCPSVRAEPGGVLEERAALARCGRSHPQESREGRTREHRPKKTDKATATADGTVGNIAKPSDGTEKPIVHSTDFHESSLNPCNSECRRWKLASCVHEPRVEPGIGKECVEGVTKRATADGITENCDIKIVHPADDEIRRRQSAINALNACDLGSPDTGAISTQWEGHGQEISHKLLSIQDDSRGLEQDSNSAPTSGCHTHVVSEPMDTNEGICCRKDSREKPKLCIDTRAWRPDGRRERGPSASAAHVGPNKSAHISDDHSALPKSAVCSLNEAATTVEAAGGGDATASGRDDDGNVNAAVTIVGRLVCPHLWDPTPSTSVLNRSHKSRFQQRGIKRPATENECMDPCETQSDATTAAEVAWPGEAAFTVPSDAKRARIREEQPQPDQEVQDAGSVAGCGDDEAISPFKIIAPQADPDLLRAFNSPPSRLVLSSKLDFPAEATLAQLIGQQRSSRPGTSVDEPSCLTLSGVATRSLGDDLEMGADAKPSKGIQDSLLTASSFASCGSTSISPRAEPSGARRGRLVVESMDSSVGSSRGSAFCLALVTGSTKDDVCPSQERHDPEPSVNSSPSEGTRGCNEQHYTWMAEDNAGDVEAPGRNDEELGGNDEAPGSNDEGLGGNDEAPGSNDEAPGSNDKAPGSNDEASGCNDEAQVSNDEAPGSNDEVLGGNDEVLGVNYEAPGSNDEAPGSNDEAPGSNDEVLGGNDEAIGSNYELLESNNEAPGDNDEAPGSNDETRRDNIKALGGDNEAIGSNGEALGSNDEALGSNDEALGSNDEALGSNDEALRGSDEAPVSNDEAPGSNDEVLGGNDEVLGVNDEAPGSNDEAPGSNDEAPGSNDEVLGGNDEAIGSNNEAIGSNYELLESNNEAPGDNDEAPGSNDETRRDNIKALGDNEAIGSNGEALGSNDEALGSNDEALGSNDEALGSNDEALRGSDEALGSNDEALGSNDEALGSNDEALRGSDEALGSNDEALGCNDEALGSNDEALGSDDEALGSNDEALGGSDEALGSNDEALGRNDEALGGREEALGSNDESLGSNDEALGGREEAMGSNDEALGGRKEALGSNDEALGSNDEALGSNDEALGSNDEARDATEVVAGERASSASDESRKEQVVLRRASSGEPEALHVSVIAAHSLPRRSAHFTSGGSEGGNEEAKDGTDRGDASDVTNVSTRVSGGGNTVGDMARHAGWAEHRHPGAGSTGGGVCGSKVDDAEDDDADDADDDEDYDDARFGKRVRDEPSPPGQAKELAELAHASAPLSTATNATSKARVAIEGVDRTDTKSLGTTTTTTTPTDELACAYEDTTEKYRCEVTSRDVRETANSAIATACARGFLERSSEPCVDVQRDFRCVEDGVTPPPPPPGCGGGTRKRALEEEEEEDGIILSSGFSNVANEARSGRTCRRRLSAEEVAAPLGSPARKLRVLEAAAAGVSPQARAAGQEGQ</sequence>
<feature type="compositionally biased region" description="Basic and acidic residues" evidence="1">
    <location>
        <begin position="1233"/>
        <end position="1245"/>
    </location>
</feature>
<feature type="compositionally biased region" description="Polar residues" evidence="1">
    <location>
        <begin position="684"/>
        <end position="710"/>
    </location>
</feature>
<feature type="compositionally biased region" description="Basic and acidic residues" evidence="1">
    <location>
        <begin position="2452"/>
        <end position="2462"/>
    </location>
</feature>
<evidence type="ECO:0000313" key="4">
    <source>
        <dbReference type="Proteomes" id="UP001318040"/>
    </source>
</evidence>
<feature type="compositionally biased region" description="Polar residues" evidence="1">
    <location>
        <begin position="3483"/>
        <end position="3492"/>
    </location>
</feature>
<dbReference type="InterPro" id="IPR032718">
    <property type="entry name" value="PGBD4_Znf_C"/>
</dbReference>
<feature type="region of interest" description="Disordered" evidence="1">
    <location>
        <begin position="2773"/>
        <end position="3497"/>
    </location>
</feature>
<keyword evidence="4" id="KW-1185">Reference proteome</keyword>
<feature type="compositionally biased region" description="Basic and acidic residues" evidence="1">
    <location>
        <begin position="3378"/>
        <end position="3389"/>
    </location>
</feature>
<feature type="region of interest" description="Disordered" evidence="1">
    <location>
        <begin position="732"/>
        <end position="901"/>
    </location>
</feature>
<evidence type="ECO:0000313" key="5">
    <source>
        <dbReference type="RefSeq" id="XP_032821135.1"/>
    </source>
</evidence>
<feature type="compositionally biased region" description="Basic and acidic residues" evidence="1">
    <location>
        <begin position="2073"/>
        <end position="2086"/>
    </location>
</feature>
<feature type="compositionally biased region" description="Acidic residues" evidence="1">
    <location>
        <begin position="601"/>
        <end position="625"/>
    </location>
</feature>
<dbReference type="Pfam" id="PF13843">
    <property type="entry name" value="DDE_Tnp_1_7"/>
    <property type="match status" value="1"/>
</dbReference>
<feature type="compositionally biased region" description="Basic and acidic residues" evidence="1">
    <location>
        <begin position="1402"/>
        <end position="1413"/>
    </location>
</feature>
<dbReference type="CDD" id="cd12820">
    <property type="entry name" value="LbR_YadA-like"/>
    <property type="match status" value="1"/>
</dbReference>
<dbReference type="SUPFAM" id="SSF101967">
    <property type="entry name" value="Adhesin YadA, collagen-binding domain"/>
    <property type="match status" value="3"/>
</dbReference>
<feature type="compositionally biased region" description="Basic and acidic residues" evidence="1">
    <location>
        <begin position="864"/>
        <end position="888"/>
    </location>
</feature>
<evidence type="ECO:0000256" key="1">
    <source>
        <dbReference type="SAM" id="MobiDB-lite"/>
    </source>
</evidence>